<keyword evidence="1" id="KW-0812">Transmembrane</keyword>
<protein>
    <recommendedName>
        <fullName evidence="2">Chemotaxis methyl-accepting receptor HlyB-like 4HB MCP domain-containing protein</fullName>
    </recommendedName>
</protein>
<evidence type="ECO:0000256" key="1">
    <source>
        <dbReference type="SAM" id="Phobius"/>
    </source>
</evidence>
<dbReference type="Pfam" id="PF12729">
    <property type="entry name" value="4HB_MCP_1"/>
    <property type="match status" value="1"/>
</dbReference>
<keyword evidence="1" id="KW-1133">Transmembrane helix</keyword>
<gene>
    <name evidence="3" type="ORF">GCM10023189_46130</name>
</gene>
<evidence type="ECO:0000313" key="4">
    <source>
        <dbReference type="Proteomes" id="UP001501175"/>
    </source>
</evidence>
<reference evidence="4" key="1">
    <citation type="journal article" date="2019" name="Int. J. Syst. Evol. Microbiol.">
        <title>The Global Catalogue of Microorganisms (GCM) 10K type strain sequencing project: providing services to taxonomists for standard genome sequencing and annotation.</title>
        <authorList>
            <consortium name="The Broad Institute Genomics Platform"/>
            <consortium name="The Broad Institute Genome Sequencing Center for Infectious Disease"/>
            <person name="Wu L."/>
            <person name="Ma J."/>
        </authorList>
    </citation>
    <scope>NUCLEOTIDE SEQUENCE [LARGE SCALE GENOMIC DNA]</scope>
    <source>
        <strain evidence="4">JCM 17927</strain>
    </source>
</reference>
<evidence type="ECO:0000259" key="2">
    <source>
        <dbReference type="Pfam" id="PF12729"/>
    </source>
</evidence>
<name>A0ABP8NDY4_9BACT</name>
<proteinExistence type="predicted"/>
<keyword evidence="1" id="KW-0472">Membrane</keyword>
<feature type="transmembrane region" description="Helical" evidence="1">
    <location>
        <begin position="12"/>
        <end position="30"/>
    </location>
</feature>
<accession>A0ABP8NDY4</accession>
<sequence length="211" mass="23625">MEQPRNKPSRLRLTLSVVSLLGLILTSIFLSRRSVHQIQEASASIYKDRLVPTAIIAKLTSQVYQKRLLLEPYGVGKTKPQAGTVVLALDRLNRQIDSLITEFGQTKLTPEEAERLELLKQRLTVYNQLEGELTESLTDLPKAQQVLFTGTGHTAFGQVAQTLTELSALQLTVAEELLSQSRGQSNYIYVLTAIQIALVVLIALSLFWYRF</sequence>
<organism evidence="3 4">
    <name type="scientific">Nibrella saemangeumensis</name>
    <dbReference type="NCBI Taxonomy" id="1084526"/>
    <lineage>
        <taxon>Bacteria</taxon>
        <taxon>Pseudomonadati</taxon>
        <taxon>Bacteroidota</taxon>
        <taxon>Cytophagia</taxon>
        <taxon>Cytophagales</taxon>
        <taxon>Spirosomataceae</taxon>
        <taxon>Nibrella</taxon>
    </lineage>
</organism>
<evidence type="ECO:0000313" key="3">
    <source>
        <dbReference type="EMBL" id="GAA4465463.1"/>
    </source>
</evidence>
<dbReference type="RefSeq" id="WP_345247465.1">
    <property type="nucleotide sequence ID" value="NZ_BAABHD010000079.1"/>
</dbReference>
<comment type="caution">
    <text evidence="3">The sequence shown here is derived from an EMBL/GenBank/DDBJ whole genome shotgun (WGS) entry which is preliminary data.</text>
</comment>
<keyword evidence="4" id="KW-1185">Reference proteome</keyword>
<feature type="domain" description="Chemotaxis methyl-accepting receptor HlyB-like 4HB MCP" evidence="2">
    <location>
        <begin position="12"/>
        <end position="180"/>
    </location>
</feature>
<feature type="transmembrane region" description="Helical" evidence="1">
    <location>
        <begin position="187"/>
        <end position="209"/>
    </location>
</feature>
<dbReference type="Proteomes" id="UP001501175">
    <property type="component" value="Unassembled WGS sequence"/>
</dbReference>
<dbReference type="EMBL" id="BAABHD010000079">
    <property type="protein sequence ID" value="GAA4465463.1"/>
    <property type="molecule type" value="Genomic_DNA"/>
</dbReference>
<dbReference type="InterPro" id="IPR024478">
    <property type="entry name" value="HlyB_4HB_MCP"/>
</dbReference>